<accession>A0A495QBU8</accession>
<reference evidence="1 2" key="1">
    <citation type="submission" date="2018-10" db="EMBL/GenBank/DDBJ databases">
        <title>Genomic Encyclopedia of Archaeal and Bacterial Type Strains, Phase II (KMG-II): from individual species to whole genera.</title>
        <authorList>
            <person name="Goeker M."/>
        </authorList>
    </citation>
    <scope>NUCLEOTIDE SEQUENCE [LARGE SCALE GENOMIC DNA]</scope>
    <source>
        <strain evidence="1 2">DSM 43383</strain>
    </source>
</reference>
<name>A0A495QBU8_9ACTN</name>
<evidence type="ECO:0000313" key="2">
    <source>
        <dbReference type="Proteomes" id="UP000274601"/>
    </source>
</evidence>
<sequence>MEIEEIDPVVTEQVGLDRLGVLGQELVEADPSPGNIPESRP</sequence>
<evidence type="ECO:0000313" key="1">
    <source>
        <dbReference type="EMBL" id="RKS68974.1"/>
    </source>
</evidence>
<dbReference type="EMBL" id="RBWU01000007">
    <property type="protein sequence ID" value="RKS68974.1"/>
    <property type="molecule type" value="Genomic_DNA"/>
</dbReference>
<organism evidence="1 2">
    <name type="scientific">Actinomadura pelletieri DSM 43383</name>
    <dbReference type="NCBI Taxonomy" id="1120940"/>
    <lineage>
        <taxon>Bacteria</taxon>
        <taxon>Bacillati</taxon>
        <taxon>Actinomycetota</taxon>
        <taxon>Actinomycetes</taxon>
        <taxon>Streptosporangiales</taxon>
        <taxon>Thermomonosporaceae</taxon>
        <taxon>Actinomadura</taxon>
    </lineage>
</organism>
<keyword evidence="2" id="KW-1185">Reference proteome</keyword>
<comment type="caution">
    <text evidence="1">The sequence shown here is derived from an EMBL/GenBank/DDBJ whole genome shotgun (WGS) entry which is preliminary data.</text>
</comment>
<proteinExistence type="predicted"/>
<protein>
    <submittedName>
        <fullName evidence="1">Uncharacterized protein</fullName>
    </submittedName>
</protein>
<dbReference type="Proteomes" id="UP000274601">
    <property type="component" value="Unassembled WGS sequence"/>
</dbReference>
<dbReference type="AlphaFoldDB" id="A0A495QBU8"/>
<gene>
    <name evidence="1" type="ORF">BZB76_6112</name>
</gene>